<dbReference type="STRING" id="1121001.SAMN02745857_00885"/>
<proteinExistence type="predicted"/>
<dbReference type="PANTHER" id="PTHR43800:SF1">
    <property type="entry name" value="PEPTIDYL-LYSINE N-ACETYLTRANSFERASE YJAB"/>
    <property type="match status" value="1"/>
</dbReference>
<keyword evidence="4" id="KW-0687">Ribonucleoprotein</keyword>
<evidence type="ECO:0000313" key="4">
    <source>
        <dbReference type="EMBL" id="SMC20244.1"/>
    </source>
</evidence>
<keyword evidence="5" id="KW-1185">Reference proteome</keyword>
<protein>
    <submittedName>
        <fullName evidence="4">Ribosomal protein S18 acetylase RimI</fullName>
    </submittedName>
</protein>
<evidence type="ECO:0000256" key="2">
    <source>
        <dbReference type="ARBA" id="ARBA00023315"/>
    </source>
</evidence>
<dbReference type="InterPro" id="IPR016181">
    <property type="entry name" value="Acyl_CoA_acyltransferase"/>
</dbReference>
<dbReference type="PANTHER" id="PTHR43800">
    <property type="entry name" value="PEPTIDYL-LYSINE N-ACETYLTRANSFERASE YJAB"/>
    <property type="match status" value="1"/>
</dbReference>
<reference evidence="4 5" key="1">
    <citation type="submission" date="2017-04" db="EMBL/GenBank/DDBJ databases">
        <authorList>
            <person name="Afonso C.L."/>
            <person name="Miller P.J."/>
            <person name="Scott M.A."/>
            <person name="Spackman E."/>
            <person name="Goraichik I."/>
            <person name="Dimitrov K.M."/>
            <person name="Suarez D.L."/>
            <person name="Swayne D.E."/>
        </authorList>
    </citation>
    <scope>NUCLEOTIDE SEQUENCE [LARGE SCALE GENOMIC DNA]</scope>
    <source>
        <strain evidence="4 5">DSM 23236</strain>
    </source>
</reference>
<keyword evidence="1" id="KW-0808">Transferase</keyword>
<dbReference type="CDD" id="cd04301">
    <property type="entry name" value="NAT_SF"/>
    <property type="match status" value="1"/>
</dbReference>
<dbReference type="OrthoDB" id="8595358at2"/>
<organism evidence="4 5">
    <name type="scientific">Andreprevotia lacus DSM 23236</name>
    <dbReference type="NCBI Taxonomy" id="1121001"/>
    <lineage>
        <taxon>Bacteria</taxon>
        <taxon>Pseudomonadati</taxon>
        <taxon>Pseudomonadota</taxon>
        <taxon>Betaproteobacteria</taxon>
        <taxon>Neisseriales</taxon>
        <taxon>Chitinibacteraceae</taxon>
        <taxon>Andreprevotia</taxon>
    </lineage>
</organism>
<dbReference type="AlphaFoldDB" id="A0A1W1X8T7"/>
<feature type="domain" description="N-acetyltransferase" evidence="3">
    <location>
        <begin position="1"/>
        <end position="149"/>
    </location>
</feature>
<accession>A0A1W1X8T7</accession>
<evidence type="ECO:0000313" key="5">
    <source>
        <dbReference type="Proteomes" id="UP000192761"/>
    </source>
</evidence>
<evidence type="ECO:0000256" key="1">
    <source>
        <dbReference type="ARBA" id="ARBA00022679"/>
    </source>
</evidence>
<sequence length="149" mass="16396">MLRPARPADAQAVASLLIAARRTWLPYAPSPHSDDAVHGWVQHVLLPDGGVSVWEADGQIVGVLATAQDEAGGWIEQLYLLPGHAGQGIGSQLLAHAHATLPRPVQLYTFQQNDGARRFYERHGYQAVQFRDGSDNEEHCPDVLYRWPG</sequence>
<dbReference type="GO" id="GO:0016747">
    <property type="term" value="F:acyltransferase activity, transferring groups other than amino-acyl groups"/>
    <property type="evidence" value="ECO:0007669"/>
    <property type="project" value="InterPro"/>
</dbReference>
<keyword evidence="4" id="KW-0689">Ribosomal protein</keyword>
<keyword evidence="2" id="KW-0012">Acyltransferase</keyword>
<dbReference type="RefSeq" id="WP_084089335.1">
    <property type="nucleotide sequence ID" value="NZ_FWXD01000004.1"/>
</dbReference>
<dbReference type="SUPFAM" id="SSF55729">
    <property type="entry name" value="Acyl-CoA N-acyltransferases (Nat)"/>
    <property type="match status" value="1"/>
</dbReference>
<dbReference type="EMBL" id="FWXD01000004">
    <property type="protein sequence ID" value="SMC20244.1"/>
    <property type="molecule type" value="Genomic_DNA"/>
</dbReference>
<name>A0A1W1X8T7_9NEIS</name>
<dbReference type="Pfam" id="PF00583">
    <property type="entry name" value="Acetyltransf_1"/>
    <property type="match status" value="1"/>
</dbReference>
<dbReference type="Gene3D" id="3.40.630.30">
    <property type="match status" value="1"/>
</dbReference>
<dbReference type="GO" id="GO:0005840">
    <property type="term" value="C:ribosome"/>
    <property type="evidence" value="ECO:0007669"/>
    <property type="project" value="UniProtKB-KW"/>
</dbReference>
<gene>
    <name evidence="4" type="ORF">SAMN02745857_00885</name>
</gene>
<dbReference type="Proteomes" id="UP000192761">
    <property type="component" value="Unassembled WGS sequence"/>
</dbReference>
<dbReference type="InterPro" id="IPR000182">
    <property type="entry name" value="GNAT_dom"/>
</dbReference>
<evidence type="ECO:0000259" key="3">
    <source>
        <dbReference type="PROSITE" id="PS51186"/>
    </source>
</evidence>
<dbReference type="PROSITE" id="PS51186">
    <property type="entry name" value="GNAT"/>
    <property type="match status" value="1"/>
</dbReference>